<evidence type="ECO:0000256" key="4">
    <source>
        <dbReference type="ARBA" id="ARBA00022895"/>
    </source>
</evidence>
<keyword evidence="6" id="KW-0131">Cell cycle</keyword>
<dbReference type="InterPro" id="IPR022031">
    <property type="entry name" value="Rif1_N"/>
</dbReference>
<evidence type="ECO:0000256" key="7">
    <source>
        <dbReference type="SAM" id="MobiDB-lite"/>
    </source>
</evidence>
<keyword evidence="5" id="KW-0539">Nucleus</keyword>
<dbReference type="CTD" id="55183"/>
<dbReference type="InterPro" id="IPR016024">
    <property type="entry name" value="ARM-type_fold"/>
</dbReference>
<feature type="region of interest" description="Disordered" evidence="7">
    <location>
        <begin position="1959"/>
        <end position="1982"/>
    </location>
</feature>
<feature type="region of interest" description="Disordered" evidence="7">
    <location>
        <begin position="784"/>
        <end position="805"/>
    </location>
</feature>
<feature type="compositionally biased region" description="Basic residues" evidence="7">
    <location>
        <begin position="1625"/>
        <end position="1634"/>
    </location>
</feature>
<evidence type="ECO:0000256" key="2">
    <source>
        <dbReference type="ARBA" id="ARBA00004574"/>
    </source>
</evidence>
<feature type="compositionally biased region" description="Polar residues" evidence="7">
    <location>
        <begin position="1553"/>
        <end position="1576"/>
    </location>
</feature>
<sequence>MSCSETAAGPGLGRGPSRLLPLLETLEDPAASPESLTDALLTLTNRLTGEEGKDFAAEVGKHFHQLYKIFKTHIPTENSELSSAALQALGFCVFNSKIPSQLCETEIQELLSIVNSVAVKASDKNIRTRALWVISKQSFPPDIVGKMVPGIITMLETILNKGDLNSMVVEYEALNVIIRLIEQAPSCMEEQAVKWAKLIIPLVVHSAHKVQLRGATALEMGIPLLLQKQQEVAAVTEELMTSKVIPELQKLFSSKNDTYVLKLWPLFVKLLGKSLHRSGSFINSLLQLEELGFRSGSPVVKKIAFIAWKSLIDNFALNPEILCSAKRLKLLMQPLSSIHVRTEALALTKLEVWWYLLMRLGPQLPAHFEQVCVPLIQSTLGLDASLLQGNSSRLAANQSLATPGSAQKSGSFPFGAPVTPRMALNSSVGGGGVIPAIQLLGIEMLLHFFMGPEVLTFAKENKIVLSLEPLQCSVITSPSFFCKHANTFINAIQDGFTAVGKDVSDIVLNAIWKGMIGFVSAAIESGSKKERQSSEVLTVLLQALKNIVTSNELPVLKSLSLIEITIKELPPKVLGSPAYQVANMDLLNGTPALFLIQLSFRKDLLEFCVQDERFFLNYESLVSFVLSGPTSPLAFSESVLVVVNQSTEYLENKEHLWRIWNIIANPLTEWINQTNEVNQGDALEHNFSAIYSVLLLPVNHIFPACEFPQPTMKMLLRSWSELYKAFARCASLVATAEDNLCCEELCAKIISELDKTQINRSMLEGLSHIVSIMVDCINFAPYGTKSQPPNKSPQTPTDWSKKKKDPLGKLSSLIRLVAMLINSVHTLWPKESSSEKLVPSAASVVSVLQNIIGHVSLPSVIRSVIRIITKPLAVFYEKAKLTDGSKVNSSLSNKFEKLWMEIMSCLQSHYTGSFDSELLQELFPLLCLMFTNKNKQTRSQAAQFWNATFGKATMLMYPEELKSVLCQAKQKILLLLPGFESTEIMGECNGTYSDSQTENSQWDTKISGIEVKSSGKRDSLLAQASELKEKNTNCHELPAKTKLEFSLPKTNRKDLILEDENTVDFVFIPPETKERVLTEHQKEVLRTKRVDIPAMYNNLDASQDTALFSQYTQSQEASLKKNTLENMKEEDEEEGKKISQDEKVADDQLSVPPEVAENCKPDVDSVSSRNTTMKQLSAPVKQSPDLNCEGSELCNPKRVPGEPLSILDQSLNESSSSSASSEVISGTPQPVSRRQSFITLEKFDRSENRPFSPSKFNNVFRPSGNSTPLLDKQESVSGTDPLSSKEKTSKSASKPQMDETVSRTKRPCVESIEALETCPKAKKTKEESEAASKLQAGNMPGIKKSSLRQSKTELAEDKKSKLTESEQEKNIQVSPSKDEVEECDLLEKTQKPQDTLNAQSQASDLEITGATAVENKHILNSFAEMKAGLNLDSKENTPPEITVLGDATSVGQTPQILPNQKILRRSLRRRPETTDGSADSQDKENSHQKKDRHKDDEKLLPKKSSQSKEDSTQKQKSAPEKNIDTEGRVNKKEGSAHGSSATEATGPKDSHASRNLQEESNTSTRKSEGSNPSETDGLQDPSADNPLEKQKGLPRYQTRRTSQGLLSSIENSESDCSETRDEGTKKKRSGRWKNKSNSIESQGKEELESQSQELYSQETANEIQTSVVGNKGVLNHEECMEVDLPSDNNEEKERNAPWLKDGSGVKESVDASVCRDPSDAEQTDVPISGPASKPKQITRVLHQQELFRYGSIGSLTELSGENASTAVPNGFPPSKKLSETPECLHKRSKRMRKSKGCDCCDEKTSPLLEKSLIEVKKAADSPEPRPKEHKRTPNKATVVASYPSAAEEPHSAERLCVEPCATSTPQSFTGDPVDMEDSSASIAHTGELPRDDISIDEFKESAGMKSESSGSAAETVDCVGGAGVASESNLVEGTSKESIAPYPALESELDPLVTEKGAIHHSGQRQDRTETEVDVNPPMKTKCSEPIADVVQNGVEKTLECSVGSPVEAQDTDVDEKVCAEADGVAALTGPETSAQAHNETKENTNVDSPFKLKVSDALTLDRISESPNGVQARCIWSPSASPSTSILKTSIKRQQEEDSPSPANKSRRVSFANPIYQEELADDIDRRSPAFRTHSSNGSPSSRSIKPSSNHPTKPISTPTKGSLSPGSRSPKYKSSKKCLIIEMDKETLPPPMESIYPALQDCKAPVDTILPQITSNIWARGLGQLIRAKNIRTVGDLSSLTAAEIKMLPIRSPKVSNVRRALKGYHEQQQLKYRGFEEIAALEDTEKPVNGTDEKPFTTDGERVAADLSDQATSNADEQSPTDLFSQINILATQITSENLHSYSGNELFEMQEKLYSMTNCIMKNLQSRWKSPPHESTV</sequence>
<evidence type="ECO:0000256" key="6">
    <source>
        <dbReference type="ARBA" id="ARBA00023306"/>
    </source>
</evidence>
<name>A0AA97KRT1_EUBMA</name>
<feature type="compositionally biased region" description="Polar residues" evidence="7">
    <location>
        <begin position="1659"/>
        <end position="1668"/>
    </location>
</feature>
<feature type="region of interest" description="Disordered" evidence="7">
    <location>
        <begin position="2029"/>
        <end position="2049"/>
    </location>
</feature>
<evidence type="ECO:0000259" key="8">
    <source>
        <dbReference type="Pfam" id="PF12231"/>
    </source>
</evidence>
<feature type="compositionally biased region" description="Polar residues" evidence="7">
    <location>
        <begin position="1599"/>
        <end position="1611"/>
    </location>
</feature>
<dbReference type="GO" id="GO:0140445">
    <property type="term" value="C:chromosome, telomeric repeat region"/>
    <property type="evidence" value="ECO:0007669"/>
    <property type="project" value="TreeGrafter"/>
</dbReference>
<dbReference type="GO" id="GO:0000723">
    <property type="term" value="P:telomere maintenance"/>
    <property type="evidence" value="ECO:0007669"/>
    <property type="project" value="TreeGrafter"/>
</dbReference>
<keyword evidence="9" id="KW-1185">Reference proteome</keyword>
<feature type="compositionally biased region" description="Basic and acidic residues" evidence="7">
    <location>
        <begin position="1134"/>
        <end position="1146"/>
    </location>
</feature>
<dbReference type="GeneID" id="129324276"/>
<feature type="compositionally biased region" description="Low complexity" evidence="7">
    <location>
        <begin position="1205"/>
        <end position="1225"/>
    </location>
</feature>
<dbReference type="KEGG" id="emc:129324276"/>
<dbReference type="PANTHER" id="PTHR22928:SF3">
    <property type="entry name" value="TELOMERE-ASSOCIATED PROTEIN RIF1"/>
    <property type="match status" value="1"/>
</dbReference>
<reference evidence="10" key="1">
    <citation type="submission" date="2025-08" db="UniProtKB">
        <authorList>
            <consortium name="RefSeq"/>
        </authorList>
    </citation>
    <scope>IDENTIFICATION</scope>
    <source>
        <tissue evidence="10">Blood</tissue>
    </source>
</reference>
<dbReference type="CDD" id="cd14267">
    <property type="entry name" value="Rif1_CTD_C-II_like"/>
    <property type="match status" value="1"/>
</dbReference>
<dbReference type="RefSeq" id="XP_054827418.1">
    <property type="nucleotide sequence ID" value="XM_054971443.1"/>
</dbReference>
<accession>A0AA97KRT1</accession>
<feature type="compositionally biased region" description="Polar residues" evidence="7">
    <location>
        <begin position="1226"/>
        <end position="1238"/>
    </location>
</feature>
<evidence type="ECO:0000313" key="9">
    <source>
        <dbReference type="Proteomes" id="UP001190640"/>
    </source>
</evidence>
<feature type="compositionally biased region" description="Polar residues" evidence="7">
    <location>
        <begin position="2151"/>
        <end position="2169"/>
    </location>
</feature>
<dbReference type="InterPro" id="IPR011989">
    <property type="entry name" value="ARM-like"/>
</dbReference>
<dbReference type="GO" id="GO:0005634">
    <property type="term" value="C:nucleus"/>
    <property type="evidence" value="ECO:0007669"/>
    <property type="project" value="UniProtKB-SubCell"/>
</dbReference>
<evidence type="ECO:0000313" key="10">
    <source>
        <dbReference type="RefSeq" id="XP_054827418.1"/>
    </source>
</evidence>
<evidence type="ECO:0000256" key="5">
    <source>
        <dbReference type="ARBA" id="ARBA00023242"/>
    </source>
</evidence>
<feature type="compositionally biased region" description="Polar residues" evidence="7">
    <location>
        <begin position="784"/>
        <end position="798"/>
    </location>
</feature>
<dbReference type="PANTHER" id="PTHR22928">
    <property type="entry name" value="TELOMERE-ASSOCIATED PROTEIN RIF1"/>
    <property type="match status" value="1"/>
</dbReference>
<feature type="compositionally biased region" description="Low complexity" evidence="7">
    <location>
        <begin position="2136"/>
        <end position="2150"/>
    </location>
</feature>
<dbReference type="Gene3D" id="1.25.10.10">
    <property type="entry name" value="Leucine-rich Repeat Variant"/>
    <property type="match status" value="1"/>
</dbReference>
<feature type="region of interest" description="Disordered" evidence="7">
    <location>
        <begin position="1862"/>
        <end position="1893"/>
    </location>
</feature>
<comment type="subcellular location">
    <subcellularLocation>
        <location evidence="2">Chromosome</location>
        <location evidence="2">Telomere</location>
    </subcellularLocation>
    <subcellularLocation>
        <location evidence="1">Nucleus</location>
    </subcellularLocation>
</comment>
<gene>
    <name evidence="10" type="primary">RIF1</name>
</gene>
<protein>
    <submittedName>
        <fullName evidence="10">Telomere-associated protein RIF1</fullName>
    </submittedName>
</protein>
<feature type="compositionally biased region" description="Polar residues" evidence="7">
    <location>
        <begin position="2079"/>
        <end position="2089"/>
    </location>
</feature>
<evidence type="ECO:0000256" key="1">
    <source>
        <dbReference type="ARBA" id="ARBA00004123"/>
    </source>
</evidence>
<feature type="compositionally biased region" description="Basic and acidic residues" evidence="7">
    <location>
        <begin position="1350"/>
        <end position="1369"/>
    </location>
</feature>
<dbReference type="Proteomes" id="UP001190640">
    <property type="component" value="Chromosome 2"/>
</dbReference>
<feature type="region of interest" description="Disordered" evidence="7">
    <location>
        <begin position="1811"/>
        <end position="1836"/>
    </location>
</feature>
<dbReference type="Pfam" id="PF12231">
    <property type="entry name" value="Rif1_N"/>
    <property type="match status" value="1"/>
</dbReference>
<feature type="compositionally biased region" description="Low complexity" evidence="7">
    <location>
        <begin position="1649"/>
        <end position="1658"/>
    </location>
</feature>
<keyword evidence="3" id="KW-0158">Chromosome</keyword>
<keyword evidence="4" id="KW-0779">Telomere</keyword>
<feature type="compositionally biased region" description="Polar residues" evidence="7">
    <location>
        <begin position="1449"/>
        <end position="1458"/>
    </location>
</feature>
<feature type="domain" description="Telomere-associated protein Rif1 N-terminal" evidence="8">
    <location>
        <begin position="33"/>
        <end position="372"/>
    </location>
</feature>
<organism evidence="9 10">
    <name type="scientific">Eublepharis macularius</name>
    <name type="common">Leopard gecko</name>
    <name type="synonym">Cyrtodactylus macularius</name>
    <dbReference type="NCBI Taxonomy" id="481883"/>
    <lineage>
        <taxon>Eukaryota</taxon>
        <taxon>Metazoa</taxon>
        <taxon>Chordata</taxon>
        <taxon>Craniata</taxon>
        <taxon>Vertebrata</taxon>
        <taxon>Euteleostomi</taxon>
        <taxon>Lepidosauria</taxon>
        <taxon>Squamata</taxon>
        <taxon>Bifurcata</taxon>
        <taxon>Gekkota</taxon>
        <taxon>Eublepharidae</taxon>
        <taxon>Eublepharinae</taxon>
        <taxon>Eublepharis</taxon>
    </lineage>
</organism>
<dbReference type="SUPFAM" id="SSF48371">
    <property type="entry name" value="ARM repeat"/>
    <property type="match status" value="1"/>
</dbReference>
<feature type="region of interest" description="Disordered" evidence="7">
    <location>
        <begin position="2074"/>
        <end position="2178"/>
    </location>
</feature>
<evidence type="ECO:0000256" key="3">
    <source>
        <dbReference type="ARBA" id="ARBA00022454"/>
    </source>
</evidence>
<feature type="compositionally biased region" description="Basic and acidic residues" evidence="7">
    <location>
        <begin position="1811"/>
        <end position="1826"/>
    </location>
</feature>
<feature type="compositionally biased region" description="Polar residues" evidence="7">
    <location>
        <begin position="1165"/>
        <end position="1175"/>
    </location>
</feature>
<feature type="compositionally biased region" description="Basic and acidic residues" evidence="7">
    <location>
        <begin position="1480"/>
        <end position="1535"/>
    </location>
</feature>
<feature type="region of interest" description="Disordered" evidence="7">
    <location>
        <begin position="1123"/>
        <end position="1379"/>
    </location>
</feature>
<proteinExistence type="predicted"/>
<feature type="region of interest" description="Disordered" evidence="7">
    <location>
        <begin position="1430"/>
        <end position="1736"/>
    </location>
</feature>